<reference evidence="1 2" key="1">
    <citation type="submission" date="2018-11" db="EMBL/GenBank/DDBJ databases">
        <title>Genome sequencing of Paenibacillus sp. KCOM 3021 (= ChDC PVNT-B20).</title>
        <authorList>
            <person name="Kook J.-K."/>
            <person name="Park S.-N."/>
            <person name="Lim Y.K."/>
        </authorList>
    </citation>
    <scope>NUCLEOTIDE SEQUENCE [LARGE SCALE GENOMIC DNA]</scope>
    <source>
        <strain evidence="1 2">KCOM 3021</strain>
    </source>
</reference>
<gene>
    <name evidence="1" type="ORF">EHV15_35270</name>
</gene>
<sequence>MQSLNFTLELFKKYGVPFKLNGEERTEKELKVTRLEVSKEHVLKGHVQTYLKVIESLEKKKQKGRSSLIILFDGYGENDNRKMYDVPEIKSWVQKIVKNKPHLFYFMVNISDNYVHDMALCMVNPVKSFIPNELQRYMGTPMLVLNGADATPAIRKLTESAFLYAKKLKHTHEDLMDLCMTLLDNMCYEQHLNENKQRVQDA</sequence>
<accession>A0A3P3T9X4</accession>
<name>A0A3P3T9X4_9BACL</name>
<evidence type="ECO:0000313" key="2">
    <source>
        <dbReference type="Proteomes" id="UP000267017"/>
    </source>
</evidence>
<keyword evidence="2" id="KW-1185">Reference proteome</keyword>
<organism evidence="1 2">
    <name type="scientific">Paenibacillus oralis</name>
    <dbReference type="NCBI Taxonomy" id="2490856"/>
    <lineage>
        <taxon>Bacteria</taxon>
        <taxon>Bacillati</taxon>
        <taxon>Bacillota</taxon>
        <taxon>Bacilli</taxon>
        <taxon>Bacillales</taxon>
        <taxon>Paenibacillaceae</taxon>
        <taxon>Paenibacillus</taxon>
    </lineage>
</organism>
<comment type="caution">
    <text evidence="1">The sequence shown here is derived from an EMBL/GenBank/DDBJ whole genome shotgun (WGS) entry which is preliminary data.</text>
</comment>
<dbReference type="RefSeq" id="WP_128635920.1">
    <property type="nucleotide sequence ID" value="NZ_RRCN01000002.1"/>
</dbReference>
<dbReference type="OrthoDB" id="2607726at2"/>
<proteinExistence type="predicted"/>
<dbReference type="Proteomes" id="UP000267017">
    <property type="component" value="Unassembled WGS sequence"/>
</dbReference>
<dbReference type="AlphaFoldDB" id="A0A3P3T9X4"/>
<dbReference type="EMBL" id="RRCN01000002">
    <property type="protein sequence ID" value="RRJ54836.1"/>
    <property type="molecule type" value="Genomic_DNA"/>
</dbReference>
<protein>
    <submittedName>
        <fullName evidence="1">Uncharacterized protein</fullName>
    </submittedName>
</protein>
<evidence type="ECO:0000313" key="1">
    <source>
        <dbReference type="EMBL" id="RRJ54836.1"/>
    </source>
</evidence>